<feature type="transmembrane region" description="Helical" evidence="1">
    <location>
        <begin position="29"/>
        <end position="48"/>
    </location>
</feature>
<name>A0AAJ2DLX2_9BACI</name>
<dbReference type="Proteomes" id="UP000221918">
    <property type="component" value="Unassembled WGS sequence"/>
</dbReference>
<evidence type="ECO:0000313" key="3">
    <source>
        <dbReference type="EMBL" id="PHE92337.1"/>
    </source>
</evidence>
<reference evidence="3 4" key="1">
    <citation type="submission" date="2017-09" db="EMBL/GenBank/DDBJ databases">
        <title>Large-scale bioinformatics analysis of Bacillus genomes uncovers conserved roles of natural products in bacterial physiology.</title>
        <authorList>
            <consortium name="Agbiome Team Llc"/>
            <person name="Bleich R.M."/>
            <person name="Grubbs K.J."/>
            <person name="Santa Maria K.C."/>
            <person name="Allen S.E."/>
            <person name="Farag S."/>
            <person name="Shank E.A."/>
            <person name="Bowers A."/>
        </authorList>
    </citation>
    <scope>NUCLEOTIDE SEQUENCE [LARGE SCALE GENOMIC DNA]</scope>
    <source>
        <strain evidence="3 4">AFS037265</strain>
    </source>
</reference>
<protein>
    <submittedName>
        <fullName evidence="2">Uncharacterized protein</fullName>
    </submittedName>
</protein>
<dbReference type="EMBL" id="NUTL01000087">
    <property type="protein sequence ID" value="PHE92337.1"/>
    <property type="molecule type" value="Genomic_DNA"/>
</dbReference>
<dbReference type="RefSeq" id="WP_003205148.1">
    <property type="nucleotide sequence ID" value="NZ_CM000743.1"/>
</dbReference>
<evidence type="ECO:0000313" key="5">
    <source>
        <dbReference type="Proteomes" id="UP001248134"/>
    </source>
</evidence>
<feature type="transmembrane region" description="Helical" evidence="1">
    <location>
        <begin position="54"/>
        <end position="73"/>
    </location>
</feature>
<feature type="transmembrane region" description="Helical" evidence="1">
    <location>
        <begin position="6"/>
        <end position="22"/>
    </location>
</feature>
<evidence type="ECO:0000256" key="1">
    <source>
        <dbReference type="SAM" id="Phobius"/>
    </source>
</evidence>
<accession>A0AAJ2DLX2</accession>
<keyword evidence="1" id="KW-1133">Transmembrane helix</keyword>
<comment type="caution">
    <text evidence="2">The sequence shown here is derived from an EMBL/GenBank/DDBJ whole genome shotgun (WGS) entry which is preliminary data.</text>
</comment>
<gene>
    <name evidence="3" type="ORF">COF81_20075</name>
    <name evidence="2" type="ORF">FOS08_23250</name>
</gene>
<organism evidence="2 5">
    <name type="scientific">Bacillus pseudomycoides</name>
    <dbReference type="NCBI Taxonomy" id="64104"/>
    <lineage>
        <taxon>Bacteria</taxon>
        <taxon>Bacillati</taxon>
        <taxon>Bacillota</taxon>
        <taxon>Bacilli</taxon>
        <taxon>Bacillales</taxon>
        <taxon>Bacillaceae</taxon>
        <taxon>Bacillus</taxon>
        <taxon>Bacillus cereus group</taxon>
    </lineage>
</organism>
<sequence>MLGLCLIVLGIFIIYITTLYEIRKVRGISWREVLAFPVGLILGMIFDHFDLPEFLILVGLICIVVGSVMVMGII</sequence>
<keyword evidence="1" id="KW-0472">Membrane</keyword>
<proteinExistence type="predicted"/>
<dbReference type="EMBL" id="VLYX01000038">
    <property type="protein sequence ID" value="MDR4328719.1"/>
    <property type="molecule type" value="Genomic_DNA"/>
</dbReference>
<evidence type="ECO:0000313" key="4">
    <source>
        <dbReference type="Proteomes" id="UP000221918"/>
    </source>
</evidence>
<dbReference type="AlphaFoldDB" id="A0AAJ2DLX2"/>
<keyword evidence="1" id="KW-0812">Transmembrane</keyword>
<evidence type="ECO:0000313" key="2">
    <source>
        <dbReference type="EMBL" id="MDR4328719.1"/>
    </source>
</evidence>
<reference evidence="2" key="2">
    <citation type="submission" date="2019-07" db="EMBL/GenBank/DDBJ databases">
        <title>Phylogenomic Reclassification of ATCC Bacillus Strains and Various Taxa within the Genus Bacillus.</title>
        <authorList>
            <person name="Riojas M.A."/>
            <person name="Frank A.M."/>
            <person name="Fenn S.L."/>
            <person name="King S.P."/>
            <person name="Brower S.M."/>
            <person name="Hazbon M.H."/>
        </authorList>
    </citation>
    <scope>NUCLEOTIDE SEQUENCE</scope>
    <source>
        <strain evidence="2">NR-12239</strain>
    </source>
</reference>
<dbReference type="Proteomes" id="UP001248134">
    <property type="component" value="Unassembled WGS sequence"/>
</dbReference>